<evidence type="ECO:0000313" key="4">
    <source>
        <dbReference type="EMBL" id="MFD1806151.1"/>
    </source>
</evidence>
<accession>A0ABW4NW34</accession>
<feature type="signal peptide" evidence="3">
    <location>
        <begin position="1"/>
        <end position="21"/>
    </location>
</feature>
<keyword evidence="5" id="KW-1185">Reference proteome</keyword>
<keyword evidence="2 3" id="KW-0732">Signal</keyword>
<name>A0ABW4NW34_9PAST</name>
<dbReference type="RefSeq" id="WP_101775811.1">
    <property type="nucleotide sequence ID" value="NZ_JAUNLA010000003.1"/>
</dbReference>
<protein>
    <recommendedName>
        <fullName evidence="3">UPF0319 protein ACFSAV_07185</fullName>
    </recommendedName>
</protein>
<dbReference type="Proteomes" id="UP001597420">
    <property type="component" value="Unassembled WGS sequence"/>
</dbReference>
<comment type="caution">
    <text evidence="4">The sequence shown here is derived from an EMBL/GenBank/DDBJ whole genome shotgun (WGS) entry which is preliminary data.</text>
</comment>
<dbReference type="InterPro" id="IPR018635">
    <property type="entry name" value="UPF0319"/>
</dbReference>
<evidence type="ECO:0000313" key="5">
    <source>
        <dbReference type="Proteomes" id="UP001597420"/>
    </source>
</evidence>
<feature type="chain" id="PRO_5044912715" description="UPF0319 protein ACFSAV_07185" evidence="3">
    <location>
        <begin position="22"/>
        <end position="218"/>
    </location>
</feature>
<evidence type="ECO:0000256" key="1">
    <source>
        <dbReference type="ARBA" id="ARBA00008490"/>
    </source>
</evidence>
<gene>
    <name evidence="4" type="ORF">ACFSAV_07185</name>
</gene>
<dbReference type="HAMAP" id="MF_00789">
    <property type="entry name" value="UPF0319"/>
    <property type="match status" value="1"/>
</dbReference>
<proteinExistence type="inferred from homology"/>
<evidence type="ECO:0000256" key="3">
    <source>
        <dbReference type="HAMAP-Rule" id="MF_00789"/>
    </source>
</evidence>
<dbReference type="Pfam" id="PF09829">
    <property type="entry name" value="DUF2057"/>
    <property type="match status" value="1"/>
</dbReference>
<comment type="similarity">
    <text evidence="1 3">Belongs to the UPF0319 family.</text>
</comment>
<organism evidence="4 5">
    <name type="scientific">Pasteurella oralis</name>
    <dbReference type="NCBI Taxonomy" id="1071947"/>
    <lineage>
        <taxon>Bacteria</taxon>
        <taxon>Pseudomonadati</taxon>
        <taxon>Pseudomonadota</taxon>
        <taxon>Gammaproteobacteria</taxon>
        <taxon>Pasteurellales</taxon>
        <taxon>Pasteurellaceae</taxon>
        <taxon>Pasteurella</taxon>
    </lineage>
</organism>
<dbReference type="PANTHER" id="PTHR38108:SF1">
    <property type="entry name" value="UPF0319 PROTEIN YCCT"/>
    <property type="match status" value="1"/>
</dbReference>
<dbReference type="PANTHER" id="PTHR38108">
    <property type="entry name" value="UPF0319 PROTEIN YCCT"/>
    <property type="match status" value="1"/>
</dbReference>
<sequence length="218" mass="23727" precursor="true">MKFRFAALATAALLTSTASFAGVVTSSSNIDFLAVDGQKPGKSLLKETRSFNISDTQTHQVVVRVSEIIRSGSDRTLFESDPIVVTFQGTADDIIISAPRLETEREANTFKKSPKITVKTVSGLEVATKQEYLKQEGFLPGVNLVENLSEYNSSGAPAAVASLASTTMPAAIPGFGKAQKGKITVQGENVAEQMLQYWYQQADKETQKRFLNWAKNQK</sequence>
<dbReference type="EMBL" id="JBHUFP010000009">
    <property type="protein sequence ID" value="MFD1806151.1"/>
    <property type="molecule type" value="Genomic_DNA"/>
</dbReference>
<evidence type="ECO:0000256" key="2">
    <source>
        <dbReference type="ARBA" id="ARBA00022729"/>
    </source>
</evidence>
<dbReference type="NCBIfam" id="NF002516">
    <property type="entry name" value="PRK01904.1"/>
    <property type="match status" value="1"/>
</dbReference>
<reference evidence="5" key="1">
    <citation type="journal article" date="2019" name="Int. J. Syst. Evol. Microbiol.">
        <title>The Global Catalogue of Microorganisms (GCM) 10K type strain sequencing project: providing services to taxonomists for standard genome sequencing and annotation.</title>
        <authorList>
            <consortium name="The Broad Institute Genomics Platform"/>
            <consortium name="The Broad Institute Genome Sequencing Center for Infectious Disease"/>
            <person name="Wu L."/>
            <person name="Ma J."/>
        </authorList>
    </citation>
    <scope>NUCLEOTIDE SEQUENCE [LARGE SCALE GENOMIC DNA]</scope>
    <source>
        <strain evidence="5">CCM 7950</strain>
    </source>
</reference>